<gene>
    <name evidence="3" type="ORF">D8M05_00210</name>
</gene>
<organism evidence="3 4">
    <name type="scientific">Oceanobacillus bengalensis</name>
    <dbReference type="NCBI Taxonomy" id="1435466"/>
    <lineage>
        <taxon>Bacteria</taxon>
        <taxon>Bacillati</taxon>
        <taxon>Bacillota</taxon>
        <taxon>Bacilli</taxon>
        <taxon>Bacillales</taxon>
        <taxon>Bacillaceae</taxon>
        <taxon>Oceanobacillus</taxon>
    </lineage>
</organism>
<dbReference type="Gene3D" id="3.40.50.720">
    <property type="entry name" value="NAD(P)-binding Rossmann-like Domain"/>
    <property type="match status" value="1"/>
</dbReference>
<dbReference type="PANTHER" id="PTHR24321:SF8">
    <property type="entry name" value="ESTRADIOL 17-BETA-DEHYDROGENASE 8-RELATED"/>
    <property type="match status" value="1"/>
</dbReference>
<dbReference type="FunFam" id="3.40.50.720:FF:000084">
    <property type="entry name" value="Short-chain dehydrogenase reductase"/>
    <property type="match status" value="1"/>
</dbReference>
<proteinExistence type="inferred from homology"/>
<accession>A0A494Z7J2</accession>
<dbReference type="Pfam" id="PF13561">
    <property type="entry name" value="adh_short_C2"/>
    <property type="match status" value="1"/>
</dbReference>
<dbReference type="PRINTS" id="PR00080">
    <property type="entry name" value="SDRFAMILY"/>
</dbReference>
<dbReference type="GO" id="GO:0008206">
    <property type="term" value="P:bile acid metabolic process"/>
    <property type="evidence" value="ECO:0007669"/>
    <property type="project" value="UniProtKB-ARBA"/>
</dbReference>
<name>A0A494Z7J2_9BACI</name>
<reference evidence="3 4" key="1">
    <citation type="journal article" date="2015" name="Antonie Van Leeuwenhoek">
        <title>Oceanobacillus bengalensis sp. nov., a bacterium isolated from seawater of the Bay of Bengal.</title>
        <authorList>
            <person name="Yongchang O."/>
            <person name="Xiang W."/>
            <person name="Wang G."/>
        </authorList>
    </citation>
    <scope>NUCLEOTIDE SEQUENCE [LARGE SCALE GENOMIC DNA]</scope>
    <source>
        <strain evidence="3 4">MCCC 1K00260</strain>
    </source>
</reference>
<dbReference type="AlphaFoldDB" id="A0A494Z7J2"/>
<sequence>MGRLDNKVAIITGAASGIGLAGAQVFAKEGAKVVATDVVADVLEEKVKEIVSDGGDAVAISLDVSKAESWDVVINQTLEKYGKIDVLVNNAGIHIAKGILEAELDDWNKVMAINTTGVWLGMKAVIPHMKKNGGGSIVNTSSIAAITGGFGDGHGAAYSASKGAVRSLTKHAAQWFGDDNIRANSVHPGAIYTGMVEKTGIKSQEEMGSNYEGRSALKPYAGEALDIANAYLYLASDDSKYVTGQELVVDGGWTTRS</sequence>
<dbReference type="PROSITE" id="PS00061">
    <property type="entry name" value="ADH_SHORT"/>
    <property type="match status" value="1"/>
</dbReference>
<dbReference type="RefSeq" id="WP_121127546.1">
    <property type="nucleotide sequence ID" value="NZ_JBHUFK010000020.1"/>
</dbReference>
<dbReference type="PRINTS" id="PR00081">
    <property type="entry name" value="GDHRDH"/>
</dbReference>
<keyword evidence="2" id="KW-0560">Oxidoreductase</keyword>
<keyword evidence="4" id="KW-1185">Reference proteome</keyword>
<dbReference type="InterPro" id="IPR036291">
    <property type="entry name" value="NAD(P)-bd_dom_sf"/>
</dbReference>
<dbReference type="InterPro" id="IPR020904">
    <property type="entry name" value="Sc_DH/Rdtase_CS"/>
</dbReference>
<dbReference type="PANTHER" id="PTHR24321">
    <property type="entry name" value="DEHYDROGENASES, SHORT CHAIN"/>
    <property type="match status" value="1"/>
</dbReference>
<evidence type="ECO:0000256" key="2">
    <source>
        <dbReference type="ARBA" id="ARBA00023002"/>
    </source>
</evidence>
<dbReference type="NCBIfam" id="NF005559">
    <property type="entry name" value="PRK07231.1"/>
    <property type="match status" value="1"/>
</dbReference>
<protein>
    <submittedName>
        <fullName evidence="3">SDR family oxidoreductase</fullName>
    </submittedName>
</protein>
<dbReference type="InterPro" id="IPR002347">
    <property type="entry name" value="SDR_fam"/>
</dbReference>
<dbReference type="OrthoDB" id="286404at2"/>
<dbReference type="SUPFAM" id="SSF51735">
    <property type="entry name" value="NAD(P)-binding Rossmann-fold domains"/>
    <property type="match status" value="1"/>
</dbReference>
<evidence type="ECO:0000256" key="1">
    <source>
        <dbReference type="ARBA" id="ARBA00006484"/>
    </source>
</evidence>
<comment type="similarity">
    <text evidence="1">Belongs to the short-chain dehydrogenases/reductases (SDR) family.</text>
</comment>
<evidence type="ECO:0000313" key="4">
    <source>
        <dbReference type="Proteomes" id="UP000281813"/>
    </source>
</evidence>
<evidence type="ECO:0000313" key="3">
    <source>
        <dbReference type="EMBL" id="RKQ18574.1"/>
    </source>
</evidence>
<dbReference type="GO" id="GO:0016491">
    <property type="term" value="F:oxidoreductase activity"/>
    <property type="evidence" value="ECO:0007669"/>
    <property type="project" value="UniProtKB-KW"/>
</dbReference>
<dbReference type="Proteomes" id="UP000281813">
    <property type="component" value="Unassembled WGS sequence"/>
</dbReference>
<dbReference type="EMBL" id="RBZO01000001">
    <property type="protein sequence ID" value="RKQ18574.1"/>
    <property type="molecule type" value="Genomic_DNA"/>
</dbReference>
<comment type="caution">
    <text evidence="3">The sequence shown here is derived from an EMBL/GenBank/DDBJ whole genome shotgun (WGS) entry which is preliminary data.</text>
</comment>